<sequence length="183" mass="21716">MCYYITATIPNHVNLIKMREILENHNLGFEEILNSSVLNQTSNFYFYFRPTTGICDCGTELGKLNKVEKHLSPITISKLEKKGWSKTKIDRWLSEKVSYKSKQNLKTEILKESNLSETEFWHQLILKFFSMNLCNEFGLLIHWYEGSLEEEFKLKSILKINLNYLSNSFFEEMENDILYLFQK</sequence>
<dbReference type="Proteomes" id="UP000644282">
    <property type="component" value="Unassembled WGS sequence"/>
</dbReference>
<protein>
    <submittedName>
        <fullName evidence="1">Uncharacterized protein</fullName>
    </submittedName>
</protein>
<dbReference type="EMBL" id="JADDXF010000013">
    <property type="protein sequence ID" value="MBE8430100.1"/>
    <property type="molecule type" value="Genomic_DNA"/>
</dbReference>
<reference evidence="1" key="1">
    <citation type="submission" date="2020-10" db="EMBL/GenBank/DDBJ databases">
        <title>New Zealand Leptospira genomics.</title>
        <authorList>
            <person name="Wilkinson D.A."/>
            <person name="Nisa S."/>
            <person name="Moinet M."/>
            <person name="Benschop J."/>
        </authorList>
    </citation>
    <scope>NUCLEOTIDE SEQUENCE</scope>
    <source>
        <strain evidence="1">ESR8</strain>
    </source>
</reference>
<name>A0AA41BIR8_LEPIR</name>
<accession>A0AA41BIR8</accession>
<evidence type="ECO:0000313" key="1">
    <source>
        <dbReference type="EMBL" id="MBE8430100.1"/>
    </source>
</evidence>
<dbReference type="AlphaFoldDB" id="A0AA41BIR8"/>
<evidence type="ECO:0000313" key="2">
    <source>
        <dbReference type="Proteomes" id="UP000644282"/>
    </source>
</evidence>
<gene>
    <name evidence="1" type="ORF">IQB77_09550</name>
</gene>
<dbReference type="RefSeq" id="WP_000338280.1">
    <property type="nucleotide sequence ID" value="NZ_CP186594.1"/>
</dbReference>
<proteinExistence type="predicted"/>
<organism evidence="1 2">
    <name type="scientific">Leptospira interrogans serovar Pomona</name>
    <dbReference type="NCBI Taxonomy" id="44276"/>
    <lineage>
        <taxon>Bacteria</taxon>
        <taxon>Pseudomonadati</taxon>
        <taxon>Spirochaetota</taxon>
        <taxon>Spirochaetia</taxon>
        <taxon>Leptospirales</taxon>
        <taxon>Leptospiraceae</taxon>
        <taxon>Leptospira</taxon>
    </lineage>
</organism>
<comment type="caution">
    <text evidence="1">The sequence shown here is derived from an EMBL/GenBank/DDBJ whole genome shotgun (WGS) entry which is preliminary data.</text>
</comment>